<dbReference type="Gene3D" id="3.10.580.10">
    <property type="entry name" value="CBS-domain"/>
    <property type="match status" value="1"/>
</dbReference>
<evidence type="ECO:0000256" key="1">
    <source>
        <dbReference type="ARBA" id="ARBA00004141"/>
    </source>
</evidence>
<feature type="domain" description="CBS" evidence="10">
    <location>
        <begin position="448"/>
        <end position="504"/>
    </location>
</feature>
<dbReference type="SUPFAM" id="SSF54631">
    <property type="entry name" value="CBS-domain pair"/>
    <property type="match status" value="1"/>
</dbReference>
<dbReference type="SUPFAM" id="SSF52402">
    <property type="entry name" value="Adenine nucleotide alpha hydrolases-like"/>
    <property type="match status" value="2"/>
</dbReference>
<feature type="transmembrane region" description="Helical" evidence="9">
    <location>
        <begin position="189"/>
        <end position="209"/>
    </location>
</feature>
<feature type="transmembrane region" description="Helical" evidence="9">
    <location>
        <begin position="267"/>
        <end position="286"/>
    </location>
</feature>
<dbReference type="RefSeq" id="WP_230842953.1">
    <property type="nucleotide sequence ID" value="NZ_CP063845.1"/>
</dbReference>
<evidence type="ECO:0000313" key="12">
    <source>
        <dbReference type="Proteomes" id="UP001054846"/>
    </source>
</evidence>
<feature type="transmembrane region" description="Helical" evidence="9">
    <location>
        <begin position="359"/>
        <end position="384"/>
    </location>
</feature>
<dbReference type="PANTHER" id="PTHR45711">
    <property type="entry name" value="CHLORIDE CHANNEL PROTEIN"/>
    <property type="match status" value="1"/>
</dbReference>
<dbReference type="Pfam" id="PF00654">
    <property type="entry name" value="Voltage_CLC"/>
    <property type="match status" value="1"/>
</dbReference>
<organism evidence="11 12">
    <name type="scientific">Gloeobacter morelensis MG652769</name>
    <dbReference type="NCBI Taxonomy" id="2781736"/>
    <lineage>
        <taxon>Bacteria</taxon>
        <taxon>Bacillati</taxon>
        <taxon>Cyanobacteriota</taxon>
        <taxon>Cyanophyceae</taxon>
        <taxon>Gloeobacterales</taxon>
        <taxon>Gloeobacteraceae</taxon>
        <taxon>Gloeobacter</taxon>
        <taxon>Gloeobacter morelensis</taxon>
    </lineage>
</organism>
<dbReference type="PANTHER" id="PTHR45711:SF10">
    <property type="entry name" value="CHLORIDE CHANNEL PROTEIN"/>
    <property type="match status" value="1"/>
</dbReference>
<dbReference type="InterPro" id="IPR000644">
    <property type="entry name" value="CBS_dom"/>
</dbReference>
<protein>
    <submittedName>
        <fullName evidence="11">Chloride channel protein</fullName>
    </submittedName>
</protein>
<feature type="transmembrane region" description="Helical" evidence="9">
    <location>
        <begin position="153"/>
        <end position="177"/>
    </location>
</feature>
<dbReference type="InterPro" id="IPR046342">
    <property type="entry name" value="CBS_dom_sf"/>
</dbReference>
<evidence type="ECO:0000256" key="5">
    <source>
        <dbReference type="ARBA" id="ARBA00023065"/>
    </source>
</evidence>
<keyword evidence="3 9" id="KW-0812">Transmembrane</keyword>
<feature type="transmembrane region" description="Helical" evidence="9">
    <location>
        <begin position="56"/>
        <end position="74"/>
    </location>
</feature>
<feature type="domain" description="CBS" evidence="10">
    <location>
        <begin position="511"/>
        <end position="568"/>
    </location>
</feature>
<dbReference type="Gene3D" id="3.40.50.12370">
    <property type="match status" value="1"/>
</dbReference>
<evidence type="ECO:0000256" key="2">
    <source>
        <dbReference type="ARBA" id="ARBA00022448"/>
    </source>
</evidence>
<evidence type="ECO:0000259" key="10">
    <source>
        <dbReference type="PROSITE" id="PS51371"/>
    </source>
</evidence>
<feature type="transmembrane region" description="Helical" evidence="9">
    <location>
        <begin position="229"/>
        <end position="246"/>
    </location>
</feature>
<keyword evidence="6 9" id="KW-0472">Membrane</keyword>
<evidence type="ECO:0000256" key="8">
    <source>
        <dbReference type="PROSITE-ProRule" id="PRU00703"/>
    </source>
</evidence>
<keyword evidence="2" id="KW-0813">Transport</keyword>
<reference evidence="11 12" key="1">
    <citation type="journal article" date="2021" name="Genome Biol. Evol.">
        <title>Complete Genome Sequencing of a Novel Gloeobacter Species from a Waterfall Cave in Mexico.</title>
        <authorList>
            <person name="Saw J.H."/>
            <person name="Cardona T."/>
            <person name="Montejano G."/>
        </authorList>
    </citation>
    <scope>NUCLEOTIDE SEQUENCE [LARGE SCALE GENOMIC DNA]</scope>
    <source>
        <strain evidence="11">MG652769</strain>
    </source>
</reference>
<comment type="subcellular location">
    <subcellularLocation>
        <location evidence="1">Membrane</location>
        <topology evidence="1">Multi-pass membrane protein</topology>
    </subcellularLocation>
</comment>
<dbReference type="InterPro" id="IPR001807">
    <property type="entry name" value="ClC"/>
</dbReference>
<keyword evidence="4 9" id="KW-1133">Transmembrane helix</keyword>
<dbReference type="Pfam" id="PF00571">
    <property type="entry name" value="CBS"/>
    <property type="match status" value="2"/>
</dbReference>
<dbReference type="PROSITE" id="PS51371">
    <property type="entry name" value="CBS"/>
    <property type="match status" value="2"/>
</dbReference>
<dbReference type="SMART" id="SM00116">
    <property type="entry name" value="CBS"/>
    <property type="match status" value="2"/>
</dbReference>
<feature type="transmembrane region" description="Helical" evidence="9">
    <location>
        <begin position="391"/>
        <end position="408"/>
    </location>
</feature>
<name>A0ABY3PQ14_9CYAN</name>
<feature type="transmembrane region" description="Helical" evidence="9">
    <location>
        <begin position="17"/>
        <end position="36"/>
    </location>
</feature>
<gene>
    <name evidence="11" type="ORF">ISF26_05720</name>
</gene>
<accession>A0ABY3PQ14</accession>
<feature type="transmembrane region" description="Helical" evidence="9">
    <location>
        <begin position="306"/>
        <end position="324"/>
    </location>
</feature>
<keyword evidence="7" id="KW-0868">Chloride</keyword>
<dbReference type="PRINTS" id="PR00762">
    <property type="entry name" value="CLCHANNEL"/>
</dbReference>
<evidence type="ECO:0000256" key="6">
    <source>
        <dbReference type="ARBA" id="ARBA00023136"/>
    </source>
</evidence>
<dbReference type="Pfam" id="PF00582">
    <property type="entry name" value="Usp"/>
    <property type="match status" value="2"/>
</dbReference>
<dbReference type="Proteomes" id="UP001054846">
    <property type="component" value="Chromosome"/>
</dbReference>
<dbReference type="SUPFAM" id="SSF81340">
    <property type="entry name" value="Clc chloride channel"/>
    <property type="match status" value="1"/>
</dbReference>
<evidence type="ECO:0000313" key="11">
    <source>
        <dbReference type="EMBL" id="UFP95730.1"/>
    </source>
</evidence>
<keyword evidence="8" id="KW-0129">CBS domain</keyword>
<proteinExistence type="predicted"/>
<dbReference type="EMBL" id="CP063845">
    <property type="protein sequence ID" value="UFP95730.1"/>
    <property type="molecule type" value="Genomic_DNA"/>
</dbReference>
<feature type="transmembrane region" description="Helical" evidence="9">
    <location>
        <begin position="100"/>
        <end position="120"/>
    </location>
</feature>
<dbReference type="Gene3D" id="1.10.3080.10">
    <property type="entry name" value="Clc chloride channel"/>
    <property type="match status" value="1"/>
</dbReference>
<dbReference type="InterPro" id="IPR006016">
    <property type="entry name" value="UspA"/>
</dbReference>
<evidence type="ECO:0000256" key="9">
    <source>
        <dbReference type="SAM" id="Phobius"/>
    </source>
</evidence>
<dbReference type="CDD" id="cd00293">
    <property type="entry name" value="USP-like"/>
    <property type="match status" value="1"/>
</dbReference>
<keyword evidence="12" id="KW-1185">Reference proteome</keyword>
<dbReference type="InterPro" id="IPR014743">
    <property type="entry name" value="Cl-channel_core"/>
</dbReference>
<keyword evidence="5" id="KW-0406">Ion transport</keyword>
<evidence type="ECO:0000256" key="3">
    <source>
        <dbReference type="ARBA" id="ARBA00022692"/>
    </source>
</evidence>
<feature type="transmembrane region" description="Helical" evidence="9">
    <location>
        <begin position="331"/>
        <end position="353"/>
    </location>
</feature>
<evidence type="ECO:0000256" key="7">
    <source>
        <dbReference type="ARBA" id="ARBA00023214"/>
    </source>
</evidence>
<dbReference type="CDD" id="cd01031">
    <property type="entry name" value="EriC"/>
    <property type="match status" value="1"/>
</dbReference>
<sequence length="858" mass="90879">MQSWLQNFRQLLRPQRLATLEACLIGLVAGLAAVILKQGADLLSHWRLDAAGSFGWWVLPLLGLVGGLAAGWLVERFAPEASGSGIPQVKAVLARVPMALDLRVALVKLVGTMVTLGSGFPLGREGPTIQIGAALANQLSRWVPTSPAYRRQLVAAGAGAGLAAAFDAPIAGVIFVVEQLLQNVSGLTLGVAILASFIGAVLSRVLGGFSFDLKSSMADFQTGFTVQEIPFYLLLGVLAGVLGALYNRGLIASLTFNRRVLRWNMPLRVGLAGLVMGGSLALLPAVFRDGEALRGLIIGAQEPWQFAALAFVAQFVLTLIAYGCGAPGGVFAPSLVLGAALGSLVGTLSYSTLAVNTPITYSLAGMGAFFCAVTRVPITAVIIIFEITNDFNLVLPLMVVCVVASLVAERLNEGSIYDQLLAWNGIRLGEEAVSDEKLLAQLAAGDVMQTRLETLESTLPLSEVSQAFSRSHHRGFPVVEGEKLVGIVTQTDLMKIAVRNLPPTAPLSELMTPQPVTVNPRDSIKEVLYLLNRYELSRLPVVEQAKLVGIITRSDIIRAEADLLSGDTQAVGPRPDPSYVVYQTRSPAVGGGRLLLPLANPDTAPALLAFALAIARERNLELECLHVIAVPRTSAPSSTPVAVAPAVNLVRQAVRAGRAVGVPVHTQVRVAHDIAQAVLETVKERRIGLVLMGWRGVNTAPDRIFSNTVDTIIRQAPCEVLLVKLKGDAIPRRWLVPIGGGPNAQEAIKILPALLRRGPGKSEIAVCQVFAPDNAAHDTGLLEADAESLGRSLGYPVRALPLFSKSIAQAIVQCTSEGHFDGVIIGASRESLLRQAIRGNIPETVAKGSDCTVVVVRT</sequence>
<evidence type="ECO:0000256" key="4">
    <source>
        <dbReference type="ARBA" id="ARBA00022989"/>
    </source>
</evidence>